<dbReference type="STRING" id="39966.A0A369K7G1"/>
<evidence type="ECO:0000313" key="1">
    <source>
        <dbReference type="EMBL" id="RDB30549.1"/>
    </source>
</evidence>
<dbReference type="OrthoDB" id="3257768at2759"/>
<protein>
    <submittedName>
        <fullName evidence="1">Uncharacterized protein</fullName>
    </submittedName>
</protein>
<evidence type="ECO:0000313" key="2">
    <source>
        <dbReference type="Proteomes" id="UP000076154"/>
    </source>
</evidence>
<reference evidence="1" key="1">
    <citation type="submission" date="2018-04" db="EMBL/GenBank/DDBJ databases">
        <title>Whole genome sequencing of Hypsizygus marmoreus.</title>
        <authorList>
            <person name="Choi I.-G."/>
            <person name="Min B."/>
            <person name="Kim J.-G."/>
            <person name="Kim S."/>
            <person name="Oh Y.-L."/>
            <person name="Kong W.-S."/>
            <person name="Park H."/>
            <person name="Jeong J."/>
            <person name="Song E.-S."/>
        </authorList>
    </citation>
    <scope>NUCLEOTIDE SEQUENCE [LARGE SCALE GENOMIC DNA]</scope>
    <source>
        <strain evidence="1">51987-8</strain>
    </source>
</reference>
<gene>
    <name evidence="1" type="ORF">Hypma_007025</name>
</gene>
<sequence>MVDHVIAHDELDESLPPATILNWTTEVEAWENDPSQPNPYEVRVALPTQAAVRRSLAEEEASDLAAGRDFALDVNVTPCVLIATGLDLEAEQRSVKVETSKLWLHSQDRQKTKLQLRNNALSWKIATWTQHQLLYTPAVVVLRRQDVQATENQTTARPVHEYPLWLPSQIKLQVPFDKRLAEIEWKLRLAQSDEALDGLRRNLQVRSHLFKFKDRFVRGQHANTWARNAIATVQARIDACAEEYRASYGALVSLGVILKKVGWQQQLLPLAQADIREISEGEEGDSEGRRRLSWIWRTMGVAGIEGSAAKCVQHAHQRIADARAASAAAAIASGINM</sequence>
<proteinExistence type="predicted"/>
<organism evidence="1 2">
    <name type="scientific">Hypsizygus marmoreus</name>
    <name type="common">White beech mushroom</name>
    <name type="synonym">Agaricus marmoreus</name>
    <dbReference type="NCBI Taxonomy" id="39966"/>
    <lineage>
        <taxon>Eukaryota</taxon>
        <taxon>Fungi</taxon>
        <taxon>Dikarya</taxon>
        <taxon>Basidiomycota</taxon>
        <taxon>Agaricomycotina</taxon>
        <taxon>Agaricomycetes</taxon>
        <taxon>Agaricomycetidae</taxon>
        <taxon>Agaricales</taxon>
        <taxon>Tricholomatineae</taxon>
        <taxon>Lyophyllaceae</taxon>
        <taxon>Hypsizygus</taxon>
    </lineage>
</organism>
<dbReference type="EMBL" id="LUEZ02000005">
    <property type="protein sequence ID" value="RDB30549.1"/>
    <property type="molecule type" value="Genomic_DNA"/>
</dbReference>
<comment type="caution">
    <text evidence="1">The sequence shown here is derived from an EMBL/GenBank/DDBJ whole genome shotgun (WGS) entry which is preliminary data.</text>
</comment>
<dbReference type="AlphaFoldDB" id="A0A369K7G1"/>
<dbReference type="InParanoid" id="A0A369K7G1"/>
<name>A0A369K7G1_HYPMA</name>
<dbReference type="Proteomes" id="UP000076154">
    <property type="component" value="Unassembled WGS sequence"/>
</dbReference>
<keyword evidence="2" id="KW-1185">Reference proteome</keyword>
<accession>A0A369K7G1</accession>